<evidence type="ECO:0000313" key="12">
    <source>
        <dbReference type="Proteomes" id="UP000192900"/>
    </source>
</evidence>
<dbReference type="InterPro" id="IPR004089">
    <property type="entry name" value="MCPsignal_dom"/>
</dbReference>
<keyword evidence="12" id="KW-1185">Reference proteome</keyword>
<dbReference type="AlphaFoldDB" id="A0A1W6B808"/>
<keyword evidence="8" id="KW-0812">Transmembrane</keyword>
<dbReference type="GO" id="GO:0005886">
    <property type="term" value="C:plasma membrane"/>
    <property type="evidence" value="ECO:0007669"/>
    <property type="project" value="TreeGrafter"/>
</dbReference>
<keyword evidence="2" id="KW-0488">Methylation</keyword>
<dbReference type="GO" id="GO:0004888">
    <property type="term" value="F:transmembrane signaling receptor activity"/>
    <property type="evidence" value="ECO:0007669"/>
    <property type="project" value="TreeGrafter"/>
</dbReference>
<evidence type="ECO:0000256" key="3">
    <source>
        <dbReference type="ARBA" id="ARBA00022500"/>
    </source>
</evidence>
<evidence type="ECO:0000256" key="1">
    <source>
        <dbReference type="ARBA" id="ARBA00004370"/>
    </source>
</evidence>
<protein>
    <recommendedName>
        <fullName evidence="13">Methyl-accepting chemotaxis protein</fullName>
    </recommendedName>
</protein>
<evidence type="ECO:0000259" key="10">
    <source>
        <dbReference type="PROSITE" id="PS50885"/>
    </source>
</evidence>
<dbReference type="KEGG" id="palh:B1H58_15085"/>
<evidence type="ECO:0000313" key="11">
    <source>
        <dbReference type="EMBL" id="ARJ43222.1"/>
    </source>
</evidence>
<dbReference type="EMBL" id="CP019706">
    <property type="protein sequence ID" value="ARJ43222.1"/>
    <property type="molecule type" value="Genomic_DNA"/>
</dbReference>
<dbReference type="Proteomes" id="UP000192900">
    <property type="component" value="Chromosome"/>
</dbReference>
<keyword evidence="8" id="KW-0472">Membrane</keyword>
<evidence type="ECO:0000256" key="2">
    <source>
        <dbReference type="ARBA" id="ARBA00022481"/>
    </source>
</evidence>
<sequence>MRNIRIVTAANSLILIILIVITFFIAYVINIGISSEYIFEQSKVSSQKSLILNEIRYKIAMTRADINTLDADIWRKAPLTQRYVDSSKRRMKDIEIALKELEVFRQEQDVKEIIKFTNELVRIYSFSLQQLLNGGSATTSTSSILADLSERVNNVLQQEEEENKLYASLAHEYKNKIVIFSSAVFIVIIIISVTTWRWVRNNLLYKLHQSSLIFAEISKGNLLVPVPCEDKNEFGLLFAEMNKMKNALIAMISSVQHSAAHIEQNTNNIALGNDDLSSRTESQATSLQQTAASMEEIKITVSQNAETADQASQLTTRASQISHNAADIMSNVISTMGNIEHSANRIAFINNVINDIADQTNILALNAAVEAARAGEQGRGFAVVAAEVRNLAKRSSDAAKEINQLIAESVKNVNQGTDRVTEAGNTMKELVSSIAQVNEIMQGITLASAEQSSGVTQIAQALNDIDNVTQKNAALVEESTKITQDLSLQAAQLTEAINVFKLERGTSGLSLQHNGN</sequence>
<proteinExistence type="inferred from homology"/>
<gene>
    <name evidence="11" type="ORF">B1H58_15085</name>
</gene>
<dbReference type="PROSITE" id="PS50885">
    <property type="entry name" value="HAMP"/>
    <property type="match status" value="1"/>
</dbReference>
<evidence type="ECO:0000256" key="4">
    <source>
        <dbReference type="ARBA" id="ARBA00023224"/>
    </source>
</evidence>
<name>A0A1W6B808_9GAMM</name>
<dbReference type="InterPro" id="IPR003660">
    <property type="entry name" value="HAMP_dom"/>
</dbReference>
<evidence type="ECO:0000256" key="8">
    <source>
        <dbReference type="SAM" id="Phobius"/>
    </source>
</evidence>
<accession>A0A1W6B808</accession>
<feature type="domain" description="HAMP" evidence="10">
    <location>
        <begin position="215"/>
        <end position="253"/>
    </location>
</feature>
<comment type="similarity">
    <text evidence="5">Belongs to the methyl-accepting chemotaxis (MCP) protein family.</text>
</comment>
<feature type="transmembrane region" description="Helical" evidence="8">
    <location>
        <begin position="12"/>
        <end position="33"/>
    </location>
</feature>
<evidence type="ECO:0000256" key="7">
    <source>
        <dbReference type="SAM" id="Coils"/>
    </source>
</evidence>
<dbReference type="SUPFAM" id="SSF58104">
    <property type="entry name" value="Methyl-accepting chemotaxis protein (MCP) signaling domain"/>
    <property type="match status" value="1"/>
</dbReference>
<organism evidence="11 12">
    <name type="scientific">Pantoea alhagi</name>
    <dbReference type="NCBI Taxonomy" id="1891675"/>
    <lineage>
        <taxon>Bacteria</taxon>
        <taxon>Pseudomonadati</taxon>
        <taxon>Pseudomonadota</taxon>
        <taxon>Gammaproteobacteria</taxon>
        <taxon>Enterobacterales</taxon>
        <taxon>Erwiniaceae</taxon>
        <taxon>Pantoea</taxon>
    </lineage>
</organism>
<dbReference type="OrthoDB" id="8724574at2"/>
<dbReference type="Pfam" id="PF00015">
    <property type="entry name" value="MCPsignal"/>
    <property type="match status" value="1"/>
</dbReference>
<feature type="transmembrane region" description="Helical" evidence="8">
    <location>
        <begin position="177"/>
        <end position="199"/>
    </location>
</feature>
<dbReference type="SMART" id="SM00283">
    <property type="entry name" value="MA"/>
    <property type="match status" value="1"/>
</dbReference>
<evidence type="ECO:0000256" key="6">
    <source>
        <dbReference type="PROSITE-ProRule" id="PRU00284"/>
    </source>
</evidence>
<dbReference type="PANTHER" id="PTHR43531">
    <property type="entry name" value="PROTEIN ICFG"/>
    <property type="match status" value="1"/>
</dbReference>
<evidence type="ECO:0000259" key="9">
    <source>
        <dbReference type="PROSITE" id="PS50111"/>
    </source>
</evidence>
<evidence type="ECO:0008006" key="13">
    <source>
        <dbReference type="Google" id="ProtNLM"/>
    </source>
</evidence>
<dbReference type="STRING" id="1891675.B1H58_15085"/>
<keyword evidence="7" id="KW-0175">Coiled coil</keyword>
<dbReference type="GO" id="GO:0007165">
    <property type="term" value="P:signal transduction"/>
    <property type="evidence" value="ECO:0007669"/>
    <property type="project" value="UniProtKB-KW"/>
</dbReference>
<keyword evidence="4 6" id="KW-0807">Transducer</keyword>
<comment type="subcellular location">
    <subcellularLocation>
        <location evidence="1">Membrane</location>
    </subcellularLocation>
</comment>
<dbReference type="FunFam" id="1.10.287.950:FF:000001">
    <property type="entry name" value="Methyl-accepting chemotaxis sensory transducer"/>
    <property type="match status" value="1"/>
</dbReference>
<keyword evidence="3" id="KW-0145">Chemotaxis</keyword>
<feature type="domain" description="Methyl-accepting transducer" evidence="9">
    <location>
        <begin position="258"/>
        <end position="487"/>
    </location>
</feature>
<reference evidence="11 12" key="1">
    <citation type="submission" date="2017-02" db="EMBL/GenBank/DDBJ databases">
        <title>Complete genome sequence of the drought resistance-promoting endophyte Pantoea alhagi LTYR-11Z.</title>
        <authorList>
            <person name="Zhang L."/>
        </authorList>
    </citation>
    <scope>NUCLEOTIDE SEQUENCE [LARGE SCALE GENOMIC DNA]</scope>
    <source>
        <strain evidence="11 12">LTYR-11Z</strain>
    </source>
</reference>
<dbReference type="PROSITE" id="PS50111">
    <property type="entry name" value="CHEMOTAXIS_TRANSDUC_2"/>
    <property type="match status" value="1"/>
</dbReference>
<dbReference type="CDD" id="cd11386">
    <property type="entry name" value="MCP_signal"/>
    <property type="match status" value="1"/>
</dbReference>
<feature type="coiled-coil region" evidence="7">
    <location>
        <begin position="145"/>
        <end position="176"/>
    </location>
</feature>
<dbReference type="Gene3D" id="1.10.287.950">
    <property type="entry name" value="Methyl-accepting chemotaxis protein"/>
    <property type="match status" value="1"/>
</dbReference>
<evidence type="ECO:0000256" key="5">
    <source>
        <dbReference type="ARBA" id="ARBA00029447"/>
    </source>
</evidence>
<keyword evidence="8" id="KW-1133">Transmembrane helix</keyword>
<dbReference type="InterPro" id="IPR051310">
    <property type="entry name" value="MCP_chemotaxis"/>
</dbReference>
<dbReference type="PANTHER" id="PTHR43531:SF14">
    <property type="entry name" value="METHYL-ACCEPTING CHEMOTAXIS PROTEIN I-RELATED"/>
    <property type="match status" value="1"/>
</dbReference>
<dbReference type="GO" id="GO:0006935">
    <property type="term" value="P:chemotaxis"/>
    <property type="evidence" value="ECO:0007669"/>
    <property type="project" value="UniProtKB-KW"/>
</dbReference>